<protein>
    <submittedName>
        <fullName evidence="3">J domain-containing protein</fullName>
    </submittedName>
</protein>
<evidence type="ECO:0000313" key="3">
    <source>
        <dbReference type="EMBL" id="QJR37384.1"/>
    </source>
</evidence>
<dbReference type="InterPro" id="IPR036869">
    <property type="entry name" value="J_dom_sf"/>
</dbReference>
<dbReference type="SUPFAM" id="SSF46565">
    <property type="entry name" value="Chaperone J-domain"/>
    <property type="match status" value="1"/>
</dbReference>
<dbReference type="AlphaFoldDB" id="A0A6M4IR29"/>
<evidence type="ECO:0000256" key="1">
    <source>
        <dbReference type="SAM" id="MobiDB-lite"/>
    </source>
</evidence>
<proteinExistence type="predicted"/>
<dbReference type="PANTHER" id="PTHR45295:SF1">
    <property type="entry name" value="CHAPERONE PROTEIN DNAJ C76, CHLOROPLASTIC"/>
    <property type="match status" value="1"/>
</dbReference>
<dbReference type="RefSeq" id="WP_171226819.1">
    <property type="nucleotide sequence ID" value="NZ_CP053085.1"/>
</dbReference>
<dbReference type="PANTHER" id="PTHR45295">
    <property type="entry name" value="CHAPERONE PROTEIN DNAJ C76, CHLOROPLASTIC"/>
    <property type="match status" value="1"/>
</dbReference>
<evidence type="ECO:0000313" key="4">
    <source>
        <dbReference type="Proteomes" id="UP000500938"/>
    </source>
</evidence>
<dbReference type="SMART" id="SM00271">
    <property type="entry name" value="DnaJ"/>
    <property type="match status" value="1"/>
</dbReference>
<gene>
    <name evidence="3" type="ORF">HKW67_18655</name>
</gene>
<dbReference type="InterPro" id="IPR001623">
    <property type="entry name" value="DnaJ_domain"/>
</dbReference>
<feature type="domain" description="J" evidence="2">
    <location>
        <begin position="7"/>
        <end position="68"/>
    </location>
</feature>
<sequence length="228" mass="24677">MTTNRRNHYRLLHVQPDAPAAVIKAAYRALIATRHPDVGGNEYEAVLLNDAYAVLSDPAKRAAYDARRAARTASRHGTAQPAASAHPTPPAHVCPMCHLGLPSHVDRNTRCARCHAPLAPVRVTGSRGKPMDRRGIPRVSKSDWAIMYVDWRSDAIDVRMRDLSLDGISVYSGLELPLHRVVRIVGQSFDVVATAVGCRRLDAVFTVHASLASALFAESTGGFVSATA</sequence>
<name>A0A6M4IR29_9BACT</name>
<dbReference type="PROSITE" id="PS50076">
    <property type="entry name" value="DNAJ_2"/>
    <property type="match status" value="1"/>
</dbReference>
<evidence type="ECO:0000259" key="2">
    <source>
        <dbReference type="PROSITE" id="PS50076"/>
    </source>
</evidence>
<organism evidence="3 4">
    <name type="scientific">Gemmatimonas groenlandica</name>
    <dbReference type="NCBI Taxonomy" id="2732249"/>
    <lineage>
        <taxon>Bacteria</taxon>
        <taxon>Pseudomonadati</taxon>
        <taxon>Gemmatimonadota</taxon>
        <taxon>Gemmatimonadia</taxon>
        <taxon>Gemmatimonadales</taxon>
        <taxon>Gemmatimonadaceae</taxon>
        <taxon>Gemmatimonas</taxon>
    </lineage>
</organism>
<dbReference type="KEGG" id="ggr:HKW67_18655"/>
<dbReference type="EMBL" id="CP053085">
    <property type="protein sequence ID" value="QJR37384.1"/>
    <property type="molecule type" value="Genomic_DNA"/>
</dbReference>
<feature type="region of interest" description="Disordered" evidence="1">
    <location>
        <begin position="66"/>
        <end position="89"/>
    </location>
</feature>
<keyword evidence="4" id="KW-1185">Reference proteome</keyword>
<dbReference type="Proteomes" id="UP000500938">
    <property type="component" value="Chromosome"/>
</dbReference>
<dbReference type="Gene3D" id="1.10.287.110">
    <property type="entry name" value="DnaJ domain"/>
    <property type="match status" value="1"/>
</dbReference>
<dbReference type="Pfam" id="PF00226">
    <property type="entry name" value="DnaJ"/>
    <property type="match status" value="1"/>
</dbReference>
<dbReference type="CDD" id="cd06257">
    <property type="entry name" value="DnaJ"/>
    <property type="match status" value="1"/>
</dbReference>
<accession>A0A6M4IR29</accession>
<reference evidence="3 4" key="1">
    <citation type="submission" date="2020-05" db="EMBL/GenBank/DDBJ databases">
        <title>Complete genome sequence of Gemmatimonas greenlandica TET16.</title>
        <authorList>
            <person name="Zeng Y."/>
        </authorList>
    </citation>
    <scope>NUCLEOTIDE SEQUENCE [LARGE SCALE GENOMIC DNA]</scope>
    <source>
        <strain evidence="3 4">TET16</strain>
    </source>
</reference>